<keyword evidence="1" id="KW-0808">Transferase</keyword>
<dbReference type="InterPro" id="IPR001845">
    <property type="entry name" value="HTH_ArsR_DNA-bd_dom"/>
</dbReference>
<evidence type="ECO:0000313" key="5">
    <source>
        <dbReference type="EMBL" id="OQO92182.1"/>
    </source>
</evidence>
<keyword evidence="2" id="KW-0012">Acyltransferase</keyword>
<comment type="caution">
    <text evidence="5">The sequence shown here is derived from an EMBL/GenBank/DDBJ whole genome shotgun (WGS) entry which is preliminary data.</text>
</comment>
<evidence type="ECO:0000259" key="3">
    <source>
        <dbReference type="PROSITE" id="PS50987"/>
    </source>
</evidence>
<dbReference type="EMBL" id="MWIH01000005">
    <property type="protein sequence ID" value="OQO92182.1"/>
    <property type="molecule type" value="Genomic_DNA"/>
</dbReference>
<dbReference type="SUPFAM" id="SSF55729">
    <property type="entry name" value="Acyl-CoA N-acyltransferases (Nat)"/>
    <property type="match status" value="1"/>
</dbReference>
<dbReference type="PANTHER" id="PTHR43072">
    <property type="entry name" value="N-ACETYLTRANSFERASE"/>
    <property type="match status" value="1"/>
</dbReference>
<dbReference type="AlphaFoldDB" id="A0A1V9A4W8"/>
<dbReference type="InterPro" id="IPR036390">
    <property type="entry name" value="WH_DNA-bd_sf"/>
</dbReference>
<evidence type="ECO:0000256" key="1">
    <source>
        <dbReference type="ARBA" id="ARBA00022679"/>
    </source>
</evidence>
<gene>
    <name evidence="5" type="ORF">B1813_07985</name>
</gene>
<dbReference type="STRING" id="1962155.B1813_07985"/>
<evidence type="ECO:0000313" key="6">
    <source>
        <dbReference type="Proteomes" id="UP000192591"/>
    </source>
</evidence>
<dbReference type="Gene3D" id="1.10.10.10">
    <property type="entry name" value="Winged helix-like DNA-binding domain superfamily/Winged helix DNA-binding domain"/>
    <property type="match status" value="1"/>
</dbReference>
<accession>A0A1V9A4W8</accession>
<protein>
    <submittedName>
        <fullName evidence="5">ArsR family transcriptional regulator</fullName>
    </submittedName>
</protein>
<dbReference type="RefSeq" id="WP_081191289.1">
    <property type="nucleotide sequence ID" value="NZ_MWIH01000005.1"/>
</dbReference>
<keyword evidence="6" id="KW-1185">Reference proteome</keyword>
<dbReference type="Gene3D" id="3.40.630.30">
    <property type="match status" value="1"/>
</dbReference>
<dbReference type="PANTHER" id="PTHR43072:SF23">
    <property type="entry name" value="UPF0039 PROTEIN C11D3.02C"/>
    <property type="match status" value="1"/>
</dbReference>
<dbReference type="Pfam" id="PF12840">
    <property type="entry name" value="HTH_20"/>
    <property type="match status" value="1"/>
</dbReference>
<reference evidence="5 6" key="1">
    <citation type="submission" date="2017-02" db="EMBL/GenBank/DDBJ databases">
        <title>Draft genome of Saccharomonospora sp. 154.</title>
        <authorList>
            <person name="Alonso-Carmona G.S."/>
            <person name="De La Haba R."/>
            <person name="Vera-Gargallo B."/>
            <person name="Sandoval-Trujillo A.H."/>
            <person name="Ramirez-Duran N."/>
            <person name="Ventosa A."/>
        </authorList>
    </citation>
    <scope>NUCLEOTIDE SEQUENCE [LARGE SCALE GENOMIC DNA]</scope>
    <source>
        <strain evidence="5 6">LRS4.154</strain>
    </source>
</reference>
<dbReference type="PROSITE" id="PS51186">
    <property type="entry name" value="GNAT"/>
    <property type="match status" value="1"/>
</dbReference>
<dbReference type="CDD" id="cd04301">
    <property type="entry name" value="NAT_SF"/>
    <property type="match status" value="1"/>
</dbReference>
<dbReference type="InterPro" id="IPR036388">
    <property type="entry name" value="WH-like_DNA-bd_sf"/>
</dbReference>
<dbReference type="NCBIfam" id="NF033788">
    <property type="entry name" value="HTH_metalloreg"/>
    <property type="match status" value="1"/>
</dbReference>
<proteinExistence type="predicted"/>
<dbReference type="InterPro" id="IPR000182">
    <property type="entry name" value="GNAT_dom"/>
</dbReference>
<dbReference type="InterPro" id="IPR016181">
    <property type="entry name" value="Acyl_CoA_acyltransferase"/>
</dbReference>
<dbReference type="GO" id="GO:0003700">
    <property type="term" value="F:DNA-binding transcription factor activity"/>
    <property type="evidence" value="ECO:0007669"/>
    <property type="project" value="InterPro"/>
</dbReference>
<feature type="domain" description="N-acetyltransferase" evidence="4">
    <location>
        <begin position="121"/>
        <end position="278"/>
    </location>
</feature>
<dbReference type="SUPFAM" id="SSF46785">
    <property type="entry name" value="Winged helix' DNA-binding domain"/>
    <property type="match status" value="1"/>
</dbReference>
<dbReference type="PRINTS" id="PR00778">
    <property type="entry name" value="HTHARSR"/>
</dbReference>
<dbReference type="SMART" id="SM00418">
    <property type="entry name" value="HTH_ARSR"/>
    <property type="match status" value="1"/>
</dbReference>
<evidence type="ECO:0000259" key="4">
    <source>
        <dbReference type="PROSITE" id="PS51186"/>
    </source>
</evidence>
<evidence type="ECO:0000256" key="2">
    <source>
        <dbReference type="ARBA" id="ARBA00023315"/>
    </source>
</evidence>
<dbReference type="Proteomes" id="UP000192591">
    <property type="component" value="Unassembled WGS sequence"/>
</dbReference>
<name>A0A1V9A4W8_SACPI</name>
<dbReference type="PROSITE" id="PS50987">
    <property type="entry name" value="HTH_ARSR_2"/>
    <property type="match status" value="1"/>
</dbReference>
<organism evidence="5 6">
    <name type="scientific">Saccharomonospora piscinae</name>
    <dbReference type="NCBI Taxonomy" id="687388"/>
    <lineage>
        <taxon>Bacteria</taxon>
        <taxon>Bacillati</taxon>
        <taxon>Actinomycetota</taxon>
        <taxon>Actinomycetes</taxon>
        <taxon>Pseudonocardiales</taxon>
        <taxon>Pseudonocardiaceae</taxon>
        <taxon>Saccharomonospora</taxon>
    </lineage>
</organism>
<sequence>MTIDGVSRAPSLPEGAAGTYAEWFACLAEPTRVRLLHTVATSPGGLTVGELTERLGTSQSTCSHHVKKLAEVGFLALHREGTATRVLVNEACCTGLPHAADVVMGVLAPRPCCPEDVPRDVEVRALRDDDWPAVRRVYGEGLATGIATFETEVPLVDELASRWLAAHRWVAEVDGRVVGFSALRPVSARPCYSGVAESAVYVTEDARGRGVGRALLHRQVTEADSAGLWTLEASVIAGNRASIALHHTAGYRTVGVRERIARRDGVWHDTVLLERRRQDG</sequence>
<dbReference type="CDD" id="cd00090">
    <property type="entry name" value="HTH_ARSR"/>
    <property type="match status" value="1"/>
</dbReference>
<dbReference type="Pfam" id="PF00583">
    <property type="entry name" value="Acetyltransf_1"/>
    <property type="match status" value="1"/>
</dbReference>
<dbReference type="InterPro" id="IPR011991">
    <property type="entry name" value="ArsR-like_HTH"/>
</dbReference>
<dbReference type="GO" id="GO:0016747">
    <property type="term" value="F:acyltransferase activity, transferring groups other than amino-acyl groups"/>
    <property type="evidence" value="ECO:0007669"/>
    <property type="project" value="InterPro"/>
</dbReference>
<feature type="domain" description="HTH arsR-type" evidence="3">
    <location>
        <begin position="12"/>
        <end position="114"/>
    </location>
</feature>